<dbReference type="AlphaFoldDB" id="A0A2Z3YMW8"/>
<dbReference type="KEGG" id="cpre:Csp1_05740"/>
<evidence type="ECO:0000256" key="2">
    <source>
        <dbReference type="SAM" id="MobiDB-lite"/>
    </source>
</evidence>
<dbReference type="EMBL" id="CP024988">
    <property type="protein sequence ID" value="AWT25388.1"/>
    <property type="molecule type" value="Genomic_DNA"/>
</dbReference>
<evidence type="ECO:0000313" key="4">
    <source>
        <dbReference type="Proteomes" id="UP000247696"/>
    </source>
</evidence>
<dbReference type="InterPro" id="IPR005531">
    <property type="entry name" value="Asp23"/>
</dbReference>
<evidence type="ECO:0000256" key="1">
    <source>
        <dbReference type="ARBA" id="ARBA00005721"/>
    </source>
</evidence>
<proteinExistence type="inferred from homology"/>
<name>A0A2Z3YMW8_9CORY</name>
<evidence type="ECO:0008006" key="5">
    <source>
        <dbReference type="Google" id="ProtNLM"/>
    </source>
</evidence>
<evidence type="ECO:0000313" key="3">
    <source>
        <dbReference type="EMBL" id="AWT25388.1"/>
    </source>
</evidence>
<comment type="similarity">
    <text evidence="1">Belongs to the asp23 family.</text>
</comment>
<dbReference type="STRING" id="1737425.GCA_900049755_00799"/>
<dbReference type="OrthoDB" id="4398969at2"/>
<dbReference type="Pfam" id="PF03780">
    <property type="entry name" value="Asp23"/>
    <property type="match status" value="1"/>
</dbReference>
<dbReference type="PRINTS" id="PR01217">
    <property type="entry name" value="PRICHEXTENSN"/>
</dbReference>
<organism evidence="3 4">
    <name type="scientific">Corynebacterium provencense</name>
    <dbReference type="NCBI Taxonomy" id="1737425"/>
    <lineage>
        <taxon>Bacteria</taxon>
        <taxon>Bacillati</taxon>
        <taxon>Actinomycetota</taxon>
        <taxon>Actinomycetes</taxon>
        <taxon>Mycobacteriales</taxon>
        <taxon>Corynebacteriaceae</taxon>
        <taxon>Corynebacterium</taxon>
    </lineage>
</organism>
<gene>
    <name evidence="3" type="ORF">Csp1_05740</name>
</gene>
<accession>A0A2Z3YMW8</accession>
<feature type="region of interest" description="Disordered" evidence="2">
    <location>
        <begin position="302"/>
        <end position="351"/>
    </location>
</feature>
<sequence length="351" mass="36710">MSDSPVTVDDRVVRAYALQAALSVPGVIDHASGINRITGRHLPRADVRWNAARTGVWVDIQIAVVWPAPVVDVAATVRATVSTWITAAVGVDAAVVNVDVAAVVPVPGQRVTGGDLDRVKPAPHLTPVTAVPPAVSTPQVNRAVVNPLRPAAPVRPRPVRVRAGRPVRPEHVPVPPPPQLRPVGTPVPPTVLGVPVPPPHLPVPVTVPYHGALAPVTVSPRPPVQIPETPATPRPTPVITVHRPPRSPEIPPHGPVLHDIPTPPGPRIENVPTPDGLPVSNIPTPEGLPVTVFPQVTRRGLTPVTVNHPPLTPVTVNRRSRTGRRAAVEAGDRGDTPGPGAAQASQQGDQP</sequence>
<feature type="compositionally biased region" description="Basic and acidic residues" evidence="2">
    <location>
        <begin position="326"/>
        <end position="335"/>
    </location>
</feature>
<reference evidence="4" key="1">
    <citation type="submission" date="2017-11" db="EMBL/GenBank/DDBJ databases">
        <title>Otitis media/interna in a cat caused by the recently described species Corynebacterium provencense.</title>
        <authorList>
            <person name="Kittl S."/>
            <person name="Brodard I."/>
            <person name="Rychener L."/>
            <person name="Jores J."/>
            <person name="Roosje P."/>
            <person name="Gobeli Brawand S."/>
        </authorList>
    </citation>
    <scope>NUCLEOTIDE SEQUENCE [LARGE SCALE GENOMIC DNA]</scope>
    <source>
        <strain evidence="4">17KM38</strain>
    </source>
</reference>
<dbReference type="RefSeq" id="WP_110481021.1">
    <property type="nucleotide sequence ID" value="NZ_CP024988.1"/>
</dbReference>
<dbReference type="Proteomes" id="UP000247696">
    <property type="component" value="Chromosome"/>
</dbReference>
<protein>
    <recommendedName>
        <fullName evidence="5">Asp23/Gls24 family envelope stress response protein</fullName>
    </recommendedName>
</protein>
<keyword evidence="4" id="KW-1185">Reference proteome</keyword>